<evidence type="ECO:0000259" key="5">
    <source>
        <dbReference type="Pfam" id="PF07992"/>
    </source>
</evidence>
<protein>
    <submittedName>
        <fullName evidence="8">2Fe-2S iron-sulfur cluster-binding protein</fullName>
    </submittedName>
</protein>
<evidence type="ECO:0000313" key="8">
    <source>
        <dbReference type="EMBL" id="MEP1061746.1"/>
    </source>
</evidence>
<dbReference type="Pfam" id="PF17806">
    <property type="entry name" value="SO_alpha_A3"/>
    <property type="match status" value="1"/>
</dbReference>
<dbReference type="InterPro" id="IPR041117">
    <property type="entry name" value="SoxA_A3"/>
</dbReference>
<feature type="domain" description="SoxA A3" evidence="7">
    <location>
        <begin position="569"/>
        <end position="652"/>
    </location>
</feature>
<dbReference type="Pfam" id="PF08669">
    <property type="entry name" value="GCV_T_C"/>
    <property type="match status" value="1"/>
</dbReference>
<dbReference type="InterPro" id="IPR027266">
    <property type="entry name" value="TrmE/GcvT-like"/>
</dbReference>
<evidence type="ECO:0000313" key="9">
    <source>
        <dbReference type="Proteomes" id="UP001476950"/>
    </source>
</evidence>
<dbReference type="InterPro" id="IPR042204">
    <property type="entry name" value="2Fe-2S-bd_N"/>
</dbReference>
<evidence type="ECO:0000256" key="3">
    <source>
        <dbReference type="SAM" id="MobiDB-lite"/>
    </source>
</evidence>
<dbReference type="InterPro" id="IPR036188">
    <property type="entry name" value="FAD/NAD-bd_sf"/>
</dbReference>
<reference evidence="8 9" key="1">
    <citation type="submission" date="2022-04" db="EMBL/GenBank/DDBJ databases">
        <title>Positive selection, recombination, and allopatry shape intraspecific diversity of widespread and dominant cyanobacteria.</title>
        <authorList>
            <person name="Wei J."/>
            <person name="Shu W."/>
            <person name="Hu C."/>
        </authorList>
    </citation>
    <scope>NUCLEOTIDE SEQUENCE [LARGE SCALE GENOMIC DNA]</scope>
    <source>
        <strain evidence="8 9">AS-A4</strain>
    </source>
</reference>
<dbReference type="Proteomes" id="UP001476950">
    <property type="component" value="Unassembled WGS sequence"/>
</dbReference>
<dbReference type="RefSeq" id="WP_242033653.1">
    <property type="nucleotide sequence ID" value="NZ_JAMPLM010000043.1"/>
</dbReference>
<accession>A0ABV0KR88</accession>
<dbReference type="PANTHER" id="PTHR43757:SF2">
    <property type="entry name" value="AMINOMETHYLTRANSFERASE, MITOCHONDRIAL"/>
    <property type="match status" value="1"/>
</dbReference>
<gene>
    <name evidence="8" type="ORF">NDI38_25570</name>
</gene>
<evidence type="ECO:0000256" key="1">
    <source>
        <dbReference type="ARBA" id="ARBA00008609"/>
    </source>
</evidence>
<dbReference type="PANTHER" id="PTHR43757">
    <property type="entry name" value="AMINOMETHYLTRANSFERASE"/>
    <property type="match status" value="1"/>
</dbReference>
<dbReference type="InterPro" id="IPR041854">
    <property type="entry name" value="BFD-like_2Fe2S-bd_dom_sf"/>
</dbReference>
<dbReference type="Pfam" id="PF01571">
    <property type="entry name" value="GCV_T"/>
    <property type="match status" value="1"/>
</dbReference>
<organism evidence="8 9">
    <name type="scientific">Stenomitos frigidus AS-A4</name>
    <dbReference type="NCBI Taxonomy" id="2933935"/>
    <lineage>
        <taxon>Bacteria</taxon>
        <taxon>Bacillati</taxon>
        <taxon>Cyanobacteriota</taxon>
        <taxon>Cyanophyceae</taxon>
        <taxon>Leptolyngbyales</taxon>
        <taxon>Leptolyngbyaceae</taxon>
        <taxon>Stenomitos</taxon>
    </lineage>
</organism>
<dbReference type="SUPFAM" id="SSF101790">
    <property type="entry name" value="Aminomethyltransferase beta-barrel domain"/>
    <property type="match status" value="1"/>
</dbReference>
<evidence type="ECO:0000256" key="2">
    <source>
        <dbReference type="ARBA" id="ARBA00023002"/>
    </source>
</evidence>
<dbReference type="Gene3D" id="3.30.1360.120">
    <property type="entry name" value="Probable tRNA modification gtpase trme, domain 1"/>
    <property type="match status" value="1"/>
</dbReference>
<feature type="compositionally biased region" description="Basic and acidic residues" evidence="3">
    <location>
        <begin position="1033"/>
        <end position="1049"/>
    </location>
</feature>
<dbReference type="InterPro" id="IPR013977">
    <property type="entry name" value="GcvT_C"/>
</dbReference>
<feature type="domain" description="FAD/NAD(P)-binding" evidence="5">
    <location>
        <begin position="165"/>
        <end position="442"/>
    </location>
</feature>
<dbReference type="SUPFAM" id="SSF51905">
    <property type="entry name" value="FAD/NAD(P)-binding domain"/>
    <property type="match status" value="1"/>
</dbReference>
<dbReference type="PRINTS" id="PR00469">
    <property type="entry name" value="PNDRDTASEII"/>
</dbReference>
<dbReference type="Gene3D" id="3.10.20.440">
    <property type="entry name" value="2Fe-2S iron-sulphur cluster binding domain, sarcosine oxidase, alpha subunit, N-terminal domain"/>
    <property type="match status" value="1"/>
</dbReference>
<feature type="domain" description="GCVT N-terminal" evidence="4">
    <location>
        <begin position="663"/>
        <end position="931"/>
    </location>
</feature>
<evidence type="ECO:0000259" key="6">
    <source>
        <dbReference type="Pfam" id="PF08669"/>
    </source>
</evidence>
<proteinExistence type="inferred from homology"/>
<keyword evidence="2" id="KW-0560">Oxidoreductase</keyword>
<comment type="caution">
    <text evidence="8">The sequence shown here is derived from an EMBL/GenBank/DDBJ whole genome shotgun (WGS) entry which is preliminary data.</text>
</comment>
<feature type="domain" description="Aminomethyltransferase C-terminal" evidence="6">
    <location>
        <begin position="951"/>
        <end position="1031"/>
    </location>
</feature>
<keyword evidence="9" id="KW-1185">Reference proteome</keyword>
<dbReference type="InterPro" id="IPR006222">
    <property type="entry name" value="GCVT_N"/>
</dbReference>
<dbReference type="InterPro" id="IPR028896">
    <property type="entry name" value="GcvT/YgfZ/DmdA"/>
</dbReference>
<name>A0ABV0KR88_9CYAN</name>
<feature type="region of interest" description="Disordered" evidence="3">
    <location>
        <begin position="1030"/>
        <end position="1049"/>
    </location>
</feature>
<comment type="similarity">
    <text evidence="1">Belongs to the GcvT family.</text>
</comment>
<dbReference type="SUPFAM" id="SSF103025">
    <property type="entry name" value="Folate-binding domain"/>
    <property type="match status" value="1"/>
</dbReference>
<evidence type="ECO:0000259" key="7">
    <source>
        <dbReference type="Pfam" id="PF17806"/>
    </source>
</evidence>
<dbReference type="Pfam" id="PF07992">
    <property type="entry name" value="Pyr_redox_2"/>
    <property type="match status" value="1"/>
</dbReference>
<dbReference type="InterPro" id="IPR029043">
    <property type="entry name" value="GcvT/YgfZ_C"/>
</dbReference>
<dbReference type="PRINTS" id="PR00368">
    <property type="entry name" value="FADPNR"/>
</dbReference>
<dbReference type="Gene3D" id="3.50.50.60">
    <property type="entry name" value="FAD/NAD(P)-binding domain"/>
    <property type="match status" value="1"/>
</dbReference>
<dbReference type="EMBL" id="JAMPLM010000043">
    <property type="protein sequence ID" value="MEP1061746.1"/>
    <property type="molecule type" value="Genomic_DNA"/>
</dbReference>
<dbReference type="Gene3D" id="1.10.10.1100">
    <property type="entry name" value="BFD-like [2Fe-2S]-binding domain"/>
    <property type="match status" value="1"/>
</dbReference>
<sequence>MSQRLPPIPGEWIDRTQPIDFTLEGMAFRGYAGDTISSALWAAGQRVLGRSFKYHRPRGLLSFANHDINTLMQSGQVLNVRADVTPLETGMSLTAINTVGGVMGDRASVLNFFSPFLPVGFYYKAFLDKKLFPMWERLIRRMTGLGEGDPSTPHIRTPKRYDFCDVLVIGAGVSGLSAALSAANTGADVVIVDENAQAGGSGRYQLGGNSSCAEKTAALMDAIASHPNIRLYTGTQAAAYYADHWIPLVDRDRLSKMRAKAVIVASGAYEQPAVFHNNDLPGVMLASAAQRLIYRYAVKPMQRAVVLVANSDGYRAALDLAAHGIAVMAIVDLRSTPVVTDLTQAVRSQGIPIYTGYCVYEAKRNPAGDGVSSAVICPFEGNEPQSEQKRTIACDGIVMSVGWAPTANLLYQAGAKLRFDEHLQQFIPEFLPPGIFACGRVNGIFEFEQKISDGDRAGMAAAAYLGSPSAAPGSSSKCNNLQLTQIDPVYERLELEQVAPFGGRGGVRAPHNGGQDDFCVAAPKKTSWQGGSPPDRTANEAQIYSYDNFPGSAVESVSHPWPIVPHPHSKNFVDFDEDLQLKDFYNAAQEGFDNIELLKRYTTVGMGPSQGKHSNMNALRILARITSKTPGEVGTTTARPFFHPVPLSHLAGRGFTPERYTPLHSRHTTLNAKFMLAGNWRRPEYYTQPGKSREECIRAETIAVRTQVGIIDVGTLGKLEIRGPDAAEFLERVYTGRYTNLKVGMSRYALMLDETGVIIDDGVIARFGAEHFYFTTTTSGAANIYRELSRLNTMWRLDCGIVNTTGARSAINLAGPYARKVLAKLTDLDLSSATFLYLGVRQATVANIPALLLRVGFVGEWGYEIHVAADSAIALWDALLEAGAAYGITPFGVEAQRLLRLEKGHLIVGQDTDGLTTPREAGLRWAVKLDKPFFIGQRSLQSMAKRPVKHTLVGFMLEPFQGLPPQECHLVIDRNDIAGRITSIAFSPALNRFIGLAYVKPELATVGDRISIRRSDGSFVTATIRPTPFYDPENLRQKDPTPKREEVSV</sequence>
<dbReference type="Pfam" id="PF13510">
    <property type="entry name" value="Fer2_4"/>
    <property type="match status" value="1"/>
</dbReference>
<evidence type="ECO:0000259" key="4">
    <source>
        <dbReference type="Pfam" id="PF01571"/>
    </source>
</evidence>
<dbReference type="InterPro" id="IPR023753">
    <property type="entry name" value="FAD/NAD-binding_dom"/>
</dbReference>